<evidence type="ECO:0000313" key="2">
    <source>
        <dbReference type="Proteomes" id="UP000250561"/>
    </source>
</evidence>
<organism evidence="1 2">
    <name type="scientific">Escherichia coli</name>
    <dbReference type="NCBI Taxonomy" id="562"/>
    <lineage>
        <taxon>Bacteria</taxon>
        <taxon>Pseudomonadati</taxon>
        <taxon>Pseudomonadota</taxon>
        <taxon>Gammaproteobacteria</taxon>
        <taxon>Enterobacterales</taxon>
        <taxon>Enterobacteriaceae</taxon>
        <taxon>Escherichia</taxon>
    </lineage>
</organism>
<gene>
    <name evidence="1" type="primary">ascG_1</name>
    <name evidence="1" type="ORF">NCTC11126_05147</name>
</gene>
<dbReference type="SUPFAM" id="SSF53822">
    <property type="entry name" value="Periplasmic binding protein-like I"/>
    <property type="match status" value="1"/>
</dbReference>
<dbReference type="Proteomes" id="UP000250561">
    <property type="component" value="Unassembled WGS sequence"/>
</dbReference>
<reference evidence="1 2" key="1">
    <citation type="submission" date="2018-06" db="EMBL/GenBank/DDBJ databases">
        <authorList>
            <consortium name="Pathogen Informatics"/>
            <person name="Doyle S."/>
        </authorList>
    </citation>
    <scope>NUCLEOTIDE SEQUENCE [LARGE SCALE GENOMIC DNA]</scope>
    <source>
        <strain evidence="1 2">NCTC11126</strain>
    </source>
</reference>
<dbReference type="EMBL" id="UARS01000011">
    <property type="protein sequence ID" value="SPW56342.1"/>
    <property type="molecule type" value="Genomic_DNA"/>
</dbReference>
<name>A0A2X1KUG1_ECOLX</name>
<dbReference type="AlphaFoldDB" id="A0A2X1KUG1"/>
<proteinExistence type="predicted"/>
<dbReference type="Gene3D" id="3.40.50.2300">
    <property type="match status" value="2"/>
</dbReference>
<accession>A0A2X1KUG1</accession>
<dbReference type="InterPro" id="IPR028082">
    <property type="entry name" value="Peripla_BP_I"/>
</dbReference>
<protein>
    <submittedName>
        <fullName evidence="1">Transcriptional regulator</fullName>
    </submittedName>
</protein>
<sequence length="110" mass="12778">MAEEKGRQLLLADGKHSAEEERQAIQYLLDLRCDAIMIYPRFLSVDEIDDIIDAHSQPIMVLNRRLRKNSSHSVWCDHKQTSFNAVAELIKRRASGDCFPYRLDGFPHQH</sequence>
<evidence type="ECO:0000313" key="1">
    <source>
        <dbReference type="EMBL" id="SPW56342.1"/>
    </source>
</evidence>